<reference evidence="1 2" key="1">
    <citation type="submission" date="2013-09" db="EMBL/GenBank/DDBJ databases">
        <title>Genome sequencing of Phaeobacter antarcticus sp. nov. SM1211.</title>
        <authorList>
            <person name="Zhang X.-Y."/>
            <person name="Liu C."/>
            <person name="Chen X.-L."/>
            <person name="Xie B.-B."/>
            <person name="Qin Q.-L."/>
            <person name="Rong J.-C."/>
            <person name="Zhang Y.-Z."/>
        </authorList>
    </citation>
    <scope>NUCLEOTIDE SEQUENCE [LARGE SCALE GENOMIC DNA]</scope>
    <source>
        <strain evidence="1 2">SM1211</strain>
    </source>
</reference>
<protein>
    <submittedName>
        <fullName evidence="1">Uncharacterized protein</fullName>
    </submittedName>
</protein>
<proteinExistence type="predicted"/>
<name>A0A2G8R423_9RHOB</name>
<gene>
    <name evidence="1" type="ORF">P775_25315</name>
</gene>
<organism evidence="1 2">
    <name type="scientific">Puniceibacterium antarcticum</name>
    <dbReference type="NCBI Taxonomy" id="1206336"/>
    <lineage>
        <taxon>Bacteria</taxon>
        <taxon>Pseudomonadati</taxon>
        <taxon>Pseudomonadota</taxon>
        <taxon>Alphaproteobacteria</taxon>
        <taxon>Rhodobacterales</taxon>
        <taxon>Paracoccaceae</taxon>
        <taxon>Puniceibacterium</taxon>
    </lineage>
</organism>
<dbReference type="Proteomes" id="UP000231259">
    <property type="component" value="Unassembled WGS sequence"/>
</dbReference>
<accession>A0A2G8R423</accession>
<dbReference type="AlphaFoldDB" id="A0A2G8R423"/>
<comment type="caution">
    <text evidence="1">The sequence shown here is derived from an EMBL/GenBank/DDBJ whole genome shotgun (WGS) entry which is preliminary data.</text>
</comment>
<evidence type="ECO:0000313" key="1">
    <source>
        <dbReference type="EMBL" id="PIL16282.1"/>
    </source>
</evidence>
<dbReference type="EMBL" id="AWWI01000173">
    <property type="protein sequence ID" value="PIL16282.1"/>
    <property type="molecule type" value="Genomic_DNA"/>
</dbReference>
<sequence length="59" mass="6820">MTFFQQGDMICIFLDTCMIQLLDRQRSVAAKVKLKAKPRHSLVFSTMATIDQIEFKDIP</sequence>
<keyword evidence="2" id="KW-1185">Reference proteome</keyword>
<evidence type="ECO:0000313" key="2">
    <source>
        <dbReference type="Proteomes" id="UP000231259"/>
    </source>
</evidence>